<organism evidence="3 4">
    <name type="scientific">Tegillarca granosa</name>
    <name type="common">Malaysian cockle</name>
    <name type="synonym">Anadara granosa</name>
    <dbReference type="NCBI Taxonomy" id="220873"/>
    <lineage>
        <taxon>Eukaryota</taxon>
        <taxon>Metazoa</taxon>
        <taxon>Spiralia</taxon>
        <taxon>Lophotrochozoa</taxon>
        <taxon>Mollusca</taxon>
        <taxon>Bivalvia</taxon>
        <taxon>Autobranchia</taxon>
        <taxon>Pteriomorphia</taxon>
        <taxon>Arcoida</taxon>
        <taxon>Arcoidea</taxon>
        <taxon>Arcidae</taxon>
        <taxon>Tegillarca</taxon>
    </lineage>
</organism>
<dbReference type="Proteomes" id="UP001217089">
    <property type="component" value="Unassembled WGS sequence"/>
</dbReference>
<comment type="caution">
    <text evidence="3">The sequence shown here is derived from an EMBL/GenBank/DDBJ whole genome shotgun (WGS) entry which is preliminary data.</text>
</comment>
<gene>
    <name evidence="3" type="ORF">KUTeg_015539</name>
</gene>
<reference evidence="3 4" key="1">
    <citation type="submission" date="2022-12" db="EMBL/GenBank/DDBJ databases">
        <title>Chromosome-level genome of Tegillarca granosa.</title>
        <authorList>
            <person name="Kim J."/>
        </authorList>
    </citation>
    <scope>NUCLEOTIDE SEQUENCE [LARGE SCALE GENOMIC DNA]</scope>
    <source>
        <strain evidence="3">Teg-2019</strain>
        <tissue evidence="3">Adductor muscle</tissue>
    </source>
</reference>
<keyword evidence="1" id="KW-0472">Membrane</keyword>
<evidence type="ECO:0000313" key="3">
    <source>
        <dbReference type="EMBL" id="KAJ8307455.1"/>
    </source>
</evidence>
<proteinExistence type="predicted"/>
<keyword evidence="1" id="KW-1133">Transmembrane helix</keyword>
<accession>A0ABQ9EVM6</accession>
<keyword evidence="4" id="KW-1185">Reference proteome</keyword>
<keyword evidence="1" id="KW-0812">Transmembrane</keyword>
<evidence type="ECO:0000259" key="2">
    <source>
        <dbReference type="Pfam" id="PF04116"/>
    </source>
</evidence>
<dbReference type="EMBL" id="JARBDR010000793">
    <property type="protein sequence ID" value="KAJ8307455.1"/>
    <property type="molecule type" value="Genomic_DNA"/>
</dbReference>
<dbReference type="Pfam" id="PF04116">
    <property type="entry name" value="FA_hydroxylase"/>
    <property type="match status" value="1"/>
</dbReference>
<evidence type="ECO:0000313" key="4">
    <source>
        <dbReference type="Proteomes" id="UP001217089"/>
    </source>
</evidence>
<sequence length="138" mass="16235">MEMDLSKEWKCQPDKFLTPENERHEILLGSFNMLLGSMASGVIACYVLNGAPFIGILLYTYYYGMIDHSGIKMEALWPWQPNTMFHDDHHRYFHCNFGFNSYLFDWMHGTLRVKEREYGEDIFGGFGRETTEKIKKSN</sequence>
<dbReference type="InterPro" id="IPR006694">
    <property type="entry name" value="Fatty_acid_hydroxylase"/>
</dbReference>
<feature type="transmembrane region" description="Helical" evidence="1">
    <location>
        <begin position="38"/>
        <end position="63"/>
    </location>
</feature>
<name>A0ABQ9EVM6_TEGGR</name>
<protein>
    <recommendedName>
        <fullName evidence="2">Fatty acid hydroxylase domain-containing protein</fullName>
    </recommendedName>
</protein>
<feature type="domain" description="Fatty acid hydroxylase" evidence="2">
    <location>
        <begin position="42"/>
        <end position="110"/>
    </location>
</feature>
<evidence type="ECO:0000256" key="1">
    <source>
        <dbReference type="SAM" id="Phobius"/>
    </source>
</evidence>